<keyword evidence="1" id="KW-0472">Membrane</keyword>
<name>A0A8J7LD79_9NOST</name>
<feature type="transmembrane region" description="Helical" evidence="1">
    <location>
        <begin position="20"/>
        <end position="38"/>
    </location>
</feature>
<reference evidence="2 3" key="1">
    <citation type="journal article" date="2021" name="Int. J. Syst. Evol. Microbiol.">
        <title>Amazonocrinis nigriterrae gen. nov., sp. nov., Atlanticothrix silvestris gen. nov., sp. nov. and Dendronalium phyllosphericum gen. nov., sp. nov., nostocacean cyanobacteria from Brazilian environments.</title>
        <authorList>
            <person name="Alvarenga D.O."/>
            <person name="Andreote A.P.D."/>
            <person name="Branco L.H.Z."/>
            <person name="Delbaje E."/>
            <person name="Cruz R.B."/>
            <person name="Varani A.M."/>
            <person name="Fiore M.F."/>
        </authorList>
    </citation>
    <scope>NUCLEOTIDE SEQUENCE [LARGE SCALE GENOMIC DNA]</scope>
    <source>
        <strain evidence="2 3">CENA67</strain>
    </source>
</reference>
<dbReference type="RefSeq" id="WP_198128911.1">
    <property type="nucleotide sequence ID" value="NZ_JAECZC010000111.1"/>
</dbReference>
<proteinExistence type="predicted"/>
<comment type="caution">
    <text evidence="2">The sequence shown here is derived from an EMBL/GenBank/DDBJ whole genome shotgun (WGS) entry which is preliminary data.</text>
</comment>
<evidence type="ECO:0000256" key="1">
    <source>
        <dbReference type="SAM" id="Phobius"/>
    </source>
</evidence>
<protein>
    <submittedName>
        <fullName evidence="2">Uncharacterized protein</fullName>
    </submittedName>
</protein>
<gene>
    <name evidence="2" type="ORF">I8748_34465</name>
</gene>
<sequence>MQEFYVMTHSKGMYKNKLPILLSISVLFLLFSWVLVIYRANETVTIELRDAETKKSIPGASIGVKPELDVIASPGTCGTGKFLYRPTGLWMPVSMTGTAPGYQKVVVNQVLLPGENYIIWLKKSNSFSQYKPCGIL</sequence>
<evidence type="ECO:0000313" key="2">
    <source>
        <dbReference type="EMBL" id="MBH8567196.1"/>
    </source>
</evidence>
<accession>A0A8J7LD79</accession>
<organism evidence="2 3">
    <name type="scientific">Amazonocrinis nigriterrae CENA67</name>
    <dbReference type="NCBI Taxonomy" id="2794033"/>
    <lineage>
        <taxon>Bacteria</taxon>
        <taxon>Bacillati</taxon>
        <taxon>Cyanobacteriota</taxon>
        <taxon>Cyanophyceae</taxon>
        <taxon>Nostocales</taxon>
        <taxon>Nostocaceae</taxon>
        <taxon>Amazonocrinis</taxon>
        <taxon>Amazonocrinis nigriterrae</taxon>
    </lineage>
</organism>
<dbReference type="EMBL" id="JAECZC010000111">
    <property type="protein sequence ID" value="MBH8567196.1"/>
    <property type="molecule type" value="Genomic_DNA"/>
</dbReference>
<keyword evidence="1" id="KW-0812">Transmembrane</keyword>
<dbReference type="AlphaFoldDB" id="A0A8J7LD79"/>
<dbReference type="Proteomes" id="UP000632766">
    <property type="component" value="Unassembled WGS sequence"/>
</dbReference>
<evidence type="ECO:0000313" key="3">
    <source>
        <dbReference type="Proteomes" id="UP000632766"/>
    </source>
</evidence>
<keyword evidence="3" id="KW-1185">Reference proteome</keyword>
<keyword evidence="1" id="KW-1133">Transmembrane helix</keyword>